<feature type="domain" description="Strictosidine synthase conserved region" evidence="4">
    <location>
        <begin position="144"/>
        <end position="229"/>
    </location>
</feature>
<dbReference type="InterPro" id="IPR018119">
    <property type="entry name" value="Strictosidine_synth_cons-reg"/>
</dbReference>
<dbReference type="Pfam" id="PF03088">
    <property type="entry name" value="Str_synth"/>
    <property type="match status" value="1"/>
</dbReference>
<accession>A0A4R9JY15</accession>
<keyword evidence="3" id="KW-0325">Glycoprotein</keyword>
<name>A0A4R9JY15_9LEPT</name>
<comment type="similarity">
    <text evidence="1">Belongs to the strictosidine synthase family.</text>
</comment>
<dbReference type="Proteomes" id="UP000297693">
    <property type="component" value="Unassembled WGS sequence"/>
</dbReference>
<evidence type="ECO:0000256" key="3">
    <source>
        <dbReference type="ARBA" id="ARBA00023180"/>
    </source>
</evidence>
<reference evidence="5" key="1">
    <citation type="journal article" date="2019" name="PLoS Negl. Trop. Dis.">
        <title>Revisiting the worldwide diversity of Leptospira species in the environment.</title>
        <authorList>
            <person name="Vincent A.T."/>
            <person name="Schiettekatte O."/>
            <person name="Bourhy P."/>
            <person name="Veyrier F.J."/>
            <person name="Picardeau M."/>
        </authorList>
    </citation>
    <scope>NUCLEOTIDE SEQUENCE [LARGE SCALE GENOMIC DNA]</scope>
    <source>
        <strain evidence="5">201702476</strain>
    </source>
</reference>
<dbReference type="PANTHER" id="PTHR10426">
    <property type="entry name" value="STRICTOSIDINE SYNTHASE-RELATED"/>
    <property type="match status" value="1"/>
</dbReference>
<sequence length="353" mass="39687">MNTKISTSLKLICLLVLLKCKSLDPVSYEPPTKPEKLGVYAENSHLQSAKILAEGKVNGLESLDLDENGFLYGGDKDGNIIKVSPSGVVEKITNTGGRPLGIQFDSQKNLIIADAYKGLLSLSPDGKLTVLVSEFKGVPFKFTDDLDISKEGKIYFSDASIYEQREYLFDLLEARPHGRVFVYDPKTKTTELLLENLYFANGIALSKNEDYLLVNETYRYRISRYWLKGNKKGTREVFIDNLPGFPDNITTNTKGEFYVALFTVRNDRMDKMHPSPFLKSMTSKLPKFLWPKPEPYGYVLKLNENGVPVASWQDPGGNKLKEITSAIEKNGFIYMGSLYNDRIGILDLNSTSK</sequence>
<evidence type="ECO:0000256" key="2">
    <source>
        <dbReference type="ARBA" id="ARBA00022553"/>
    </source>
</evidence>
<evidence type="ECO:0000259" key="4">
    <source>
        <dbReference type="Pfam" id="PF03088"/>
    </source>
</evidence>
<keyword evidence="2" id="KW-0597">Phosphoprotein</keyword>
<dbReference type="InterPro" id="IPR011042">
    <property type="entry name" value="6-blade_b-propeller_TolB-like"/>
</dbReference>
<dbReference type="OrthoDB" id="241638at2"/>
<dbReference type="PANTHER" id="PTHR10426:SF88">
    <property type="entry name" value="ADIPOCYTE PLASMA MEMBRANE-ASSOCIATED PROTEIN HEMOMUCIN-RELATED"/>
    <property type="match status" value="1"/>
</dbReference>
<keyword evidence="6" id="KW-1185">Reference proteome</keyword>
<organism evidence="5 6">
    <name type="scientific">Leptospira ognonensis</name>
    <dbReference type="NCBI Taxonomy" id="2484945"/>
    <lineage>
        <taxon>Bacteria</taxon>
        <taxon>Pseudomonadati</taxon>
        <taxon>Spirochaetota</taxon>
        <taxon>Spirochaetia</taxon>
        <taxon>Leptospirales</taxon>
        <taxon>Leptospiraceae</taxon>
        <taxon>Leptospira</taxon>
    </lineage>
</organism>
<dbReference type="SUPFAM" id="SSF63829">
    <property type="entry name" value="Calcium-dependent phosphotriesterase"/>
    <property type="match status" value="1"/>
</dbReference>
<protein>
    <submittedName>
        <fullName evidence="5">SMP-30/gluconolactonase/LRE family protein</fullName>
    </submittedName>
</protein>
<evidence type="ECO:0000256" key="1">
    <source>
        <dbReference type="ARBA" id="ARBA00009191"/>
    </source>
</evidence>
<dbReference type="FunFam" id="2.120.10.30:FF:000066">
    <property type="entry name" value="ABC transporter permease protein"/>
    <property type="match status" value="1"/>
</dbReference>
<dbReference type="Pfam" id="PF20067">
    <property type="entry name" value="SSL_N"/>
    <property type="match status" value="1"/>
</dbReference>
<evidence type="ECO:0000313" key="5">
    <source>
        <dbReference type="EMBL" id="TGL56387.1"/>
    </source>
</evidence>
<dbReference type="RefSeq" id="WP_135625248.1">
    <property type="nucleotide sequence ID" value="NZ_RQGD01000046.1"/>
</dbReference>
<dbReference type="EMBL" id="RQGD01000046">
    <property type="protein sequence ID" value="TGL56387.1"/>
    <property type="molecule type" value="Genomic_DNA"/>
</dbReference>
<comment type="caution">
    <text evidence="5">The sequence shown here is derived from an EMBL/GenBank/DDBJ whole genome shotgun (WGS) entry which is preliminary data.</text>
</comment>
<proteinExistence type="inferred from homology"/>
<dbReference type="AlphaFoldDB" id="A0A4R9JY15"/>
<gene>
    <name evidence="5" type="ORF">EHQ58_17335</name>
</gene>
<dbReference type="Gene3D" id="2.120.10.30">
    <property type="entry name" value="TolB, C-terminal domain"/>
    <property type="match status" value="1"/>
</dbReference>
<dbReference type="GO" id="GO:0016787">
    <property type="term" value="F:hydrolase activity"/>
    <property type="evidence" value="ECO:0007669"/>
    <property type="project" value="TreeGrafter"/>
</dbReference>
<evidence type="ECO:0000313" key="6">
    <source>
        <dbReference type="Proteomes" id="UP000297693"/>
    </source>
</evidence>
<dbReference type="GO" id="GO:0012505">
    <property type="term" value="C:endomembrane system"/>
    <property type="evidence" value="ECO:0007669"/>
    <property type="project" value="TreeGrafter"/>
</dbReference>